<dbReference type="EMBL" id="JAAMPC010000011">
    <property type="protein sequence ID" value="KAG2282394.1"/>
    <property type="molecule type" value="Genomic_DNA"/>
</dbReference>
<accession>A0A8X7R4H8</accession>
<reference evidence="1 2" key="1">
    <citation type="submission" date="2020-02" db="EMBL/GenBank/DDBJ databases">
        <authorList>
            <person name="Ma Q."/>
            <person name="Huang Y."/>
            <person name="Song X."/>
            <person name="Pei D."/>
        </authorList>
    </citation>
    <scope>NUCLEOTIDE SEQUENCE [LARGE SCALE GENOMIC DNA]</scope>
    <source>
        <strain evidence="1">Sxm20200214</strain>
        <tissue evidence="1">Leaf</tissue>
    </source>
</reference>
<keyword evidence="2" id="KW-1185">Reference proteome</keyword>
<gene>
    <name evidence="1" type="ORF">Bca52824_053614</name>
</gene>
<dbReference type="AlphaFoldDB" id="A0A8X7R4H8"/>
<sequence>MVWRFIEALWFNPSYPHHVWENLSRSEKLCCMVPLLTSSTSVFTQILKCSFERSLLADACQNSTEFSPILTI</sequence>
<protein>
    <submittedName>
        <fullName evidence="1">Uncharacterized protein</fullName>
    </submittedName>
</protein>
<organism evidence="1 2">
    <name type="scientific">Brassica carinata</name>
    <name type="common">Ethiopian mustard</name>
    <name type="synonym">Abyssinian cabbage</name>
    <dbReference type="NCBI Taxonomy" id="52824"/>
    <lineage>
        <taxon>Eukaryota</taxon>
        <taxon>Viridiplantae</taxon>
        <taxon>Streptophyta</taxon>
        <taxon>Embryophyta</taxon>
        <taxon>Tracheophyta</taxon>
        <taxon>Spermatophyta</taxon>
        <taxon>Magnoliopsida</taxon>
        <taxon>eudicotyledons</taxon>
        <taxon>Gunneridae</taxon>
        <taxon>Pentapetalae</taxon>
        <taxon>rosids</taxon>
        <taxon>malvids</taxon>
        <taxon>Brassicales</taxon>
        <taxon>Brassicaceae</taxon>
        <taxon>Brassiceae</taxon>
        <taxon>Brassica</taxon>
    </lineage>
</organism>
<dbReference type="Proteomes" id="UP000886595">
    <property type="component" value="Unassembled WGS sequence"/>
</dbReference>
<evidence type="ECO:0000313" key="2">
    <source>
        <dbReference type="Proteomes" id="UP000886595"/>
    </source>
</evidence>
<evidence type="ECO:0000313" key="1">
    <source>
        <dbReference type="EMBL" id="KAG2282394.1"/>
    </source>
</evidence>
<comment type="caution">
    <text evidence="1">The sequence shown here is derived from an EMBL/GenBank/DDBJ whole genome shotgun (WGS) entry which is preliminary data.</text>
</comment>
<proteinExistence type="predicted"/>
<name>A0A8X7R4H8_BRACI</name>